<keyword evidence="6 13" id="KW-0812">Transmembrane</keyword>
<keyword evidence="17" id="KW-1185">Reference proteome</keyword>
<proteinExistence type="predicted"/>
<feature type="domain" description="Histidine kinase" evidence="14">
    <location>
        <begin position="489"/>
        <end position="704"/>
    </location>
</feature>
<feature type="transmembrane region" description="Helical" evidence="13">
    <location>
        <begin position="173"/>
        <end position="196"/>
    </location>
</feature>
<keyword evidence="12 13" id="KW-0472">Membrane</keyword>
<dbReference type="CDD" id="cd00075">
    <property type="entry name" value="HATPase"/>
    <property type="match status" value="1"/>
</dbReference>
<dbReference type="SUPFAM" id="SSF47384">
    <property type="entry name" value="Homodimeric domain of signal transducing histidine kinase"/>
    <property type="match status" value="1"/>
</dbReference>
<organism evidence="16 17">
    <name type="scientific">Microvirga puerhi</name>
    <dbReference type="NCBI Taxonomy" id="2876078"/>
    <lineage>
        <taxon>Bacteria</taxon>
        <taxon>Pseudomonadati</taxon>
        <taxon>Pseudomonadota</taxon>
        <taxon>Alphaproteobacteria</taxon>
        <taxon>Hyphomicrobiales</taxon>
        <taxon>Methylobacteriaceae</taxon>
        <taxon>Microvirga</taxon>
    </lineage>
</organism>
<sequence>MSWRSYRTALITLVAIASMVACLVFTVARLLEVENDLRTEDTHTNLWQITQTQYEATLFAESLAREAAGEPFSDPEQAPDFRIAILISRLSVLLEGPQGRLVEQFGQLGDLKRAYLQLTLAEPLVREHLVPQAALQMRGEARTLAQDLRDVANKVMLLNREQGAAKRSMYLRVVFESLAFVIGIVLSASFLLLRLFKGVHEATQAKRLLRQEQELSDLVINNISNQGIIIFDEQLSCLLWNPGMEGLLGLNPDNTVGHNLQSLAPIFAKPNIVRSLTEAIYGTSAILEDEGHSPEGQERCLEINCFPLHIAERRLGIAFIRDITEQWAARKQAERQNFDLEIKVQQRTAALLQAERRLIAAIETAPDGFAAFDWTGKLLFANEKIRSAEPVMVWCAEEMTLSIFLRCFAMCEGADERLLARDDQFEDIELDLLIRADQWAHLSVATVDGGTIFVRLTDISGYKQAARALQSALDRERETTGAYRNFVSMVSHQFRTPLAILDSSAQRILRRGQAMTEEELVVRVQRIRSATKRLTRLVESVLNAAKLDAGRMELNPASCNLVDLVWDICERQRELSSHAEIRFDAPGASVQVYCDSMLIEQVVINLLSNAVKYSGENPVVEVKIWMDGSRAFCSVRDWGIGIPADELSRIFDRFYRARTATGIAGTGIGLNFAQKIMHLHGGEIQVESYEAAGSLFTFDLPTSNVDQSQQAA</sequence>
<dbReference type="RefSeq" id="WP_224311059.1">
    <property type="nucleotide sequence ID" value="NZ_JAIRBM010000001.1"/>
</dbReference>
<keyword evidence="11" id="KW-0902">Two-component regulatory system</keyword>
<evidence type="ECO:0000256" key="9">
    <source>
        <dbReference type="ARBA" id="ARBA00022840"/>
    </source>
</evidence>
<gene>
    <name evidence="16" type="ORF">K9B37_01730</name>
</gene>
<dbReference type="InterPro" id="IPR013656">
    <property type="entry name" value="PAS_4"/>
</dbReference>
<reference evidence="16 17" key="1">
    <citation type="submission" date="2021-09" db="EMBL/GenBank/DDBJ databases">
        <title>The complete genome sequence of a new microorganism.</title>
        <authorList>
            <person name="Zi Z."/>
        </authorList>
    </citation>
    <scope>NUCLEOTIDE SEQUENCE [LARGE SCALE GENOMIC DNA]</scope>
    <source>
        <strain evidence="16 17">WGZ8</strain>
    </source>
</reference>
<dbReference type="SUPFAM" id="SSF55785">
    <property type="entry name" value="PYP-like sensor domain (PAS domain)"/>
    <property type="match status" value="1"/>
</dbReference>
<keyword evidence="10 13" id="KW-1133">Transmembrane helix</keyword>
<dbReference type="NCBIfam" id="TIGR00229">
    <property type="entry name" value="sensory_box"/>
    <property type="match status" value="1"/>
</dbReference>
<keyword evidence="7" id="KW-0547">Nucleotide-binding</keyword>
<dbReference type="CDD" id="cd00130">
    <property type="entry name" value="PAS"/>
    <property type="match status" value="1"/>
</dbReference>
<dbReference type="InterPro" id="IPR036097">
    <property type="entry name" value="HisK_dim/P_sf"/>
</dbReference>
<dbReference type="PRINTS" id="PR00344">
    <property type="entry name" value="BCTRLSENSOR"/>
</dbReference>
<dbReference type="SMART" id="SM00387">
    <property type="entry name" value="HATPase_c"/>
    <property type="match status" value="1"/>
</dbReference>
<dbReference type="PROSITE" id="PS50109">
    <property type="entry name" value="HIS_KIN"/>
    <property type="match status" value="1"/>
</dbReference>
<dbReference type="Pfam" id="PF08448">
    <property type="entry name" value="PAS_4"/>
    <property type="match status" value="1"/>
</dbReference>
<dbReference type="Proteomes" id="UP000704176">
    <property type="component" value="Unassembled WGS sequence"/>
</dbReference>
<keyword evidence="8" id="KW-0418">Kinase</keyword>
<keyword evidence="9" id="KW-0067">ATP-binding</keyword>
<evidence type="ECO:0000256" key="6">
    <source>
        <dbReference type="ARBA" id="ARBA00022692"/>
    </source>
</evidence>
<dbReference type="Pfam" id="PF00512">
    <property type="entry name" value="HisKA"/>
    <property type="match status" value="1"/>
</dbReference>
<dbReference type="Gene3D" id="3.30.565.10">
    <property type="entry name" value="Histidine kinase-like ATPase, C-terminal domain"/>
    <property type="match status" value="1"/>
</dbReference>
<dbReference type="CDD" id="cd00082">
    <property type="entry name" value="HisKA"/>
    <property type="match status" value="1"/>
</dbReference>
<evidence type="ECO:0000256" key="3">
    <source>
        <dbReference type="ARBA" id="ARBA00012438"/>
    </source>
</evidence>
<comment type="caution">
    <text evidence="16">The sequence shown here is derived from an EMBL/GenBank/DDBJ whole genome shotgun (WGS) entry which is preliminary data.</text>
</comment>
<dbReference type="PANTHER" id="PTHR42878">
    <property type="entry name" value="TWO-COMPONENT HISTIDINE KINASE"/>
    <property type="match status" value="1"/>
</dbReference>
<dbReference type="EC" id="2.7.13.3" evidence="3"/>
<evidence type="ECO:0000256" key="11">
    <source>
        <dbReference type="ARBA" id="ARBA00023012"/>
    </source>
</evidence>
<feature type="transmembrane region" description="Helical" evidence="13">
    <location>
        <begin position="6"/>
        <end position="28"/>
    </location>
</feature>
<evidence type="ECO:0000313" key="16">
    <source>
        <dbReference type="EMBL" id="MBZ6075017.1"/>
    </source>
</evidence>
<evidence type="ECO:0000256" key="10">
    <source>
        <dbReference type="ARBA" id="ARBA00022989"/>
    </source>
</evidence>
<dbReference type="InterPro" id="IPR004358">
    <property type="entry name" value="Sig_transdc_His_kin-like_C"/>
</dbReference>
<dbReference type="Gene3D" id="1.10.287.130">
    <property type="match status" value="1"/>
</dbReference>
<keyword evidence="5" id="KW-0808">Transferase</keyword>
<dbReference type="InterPro" id="IPR036890">
    <property type="entry name" value="HATPase_C_sf"/>
</dbReference>
<dbReference type="InterPro" id="IPR005467">
    <property type="entry name" value="His_kinase_dom"/>
</dbReference>
<dbReference type="InterPro" id="IPR000014">
    <property type="entry name" value="PAS"/>
</dbReference>
<name>A0ABS7VHP4_9HYPH</name>
<feature type="domain" description="PAS" evidence="15">
    <location>
        <begin position="211"/>
        <end position="260"/>
    </location>
</feature>
<dbReference type="EMBL" id="JAIRBM010000001">
    <property type="protein sequence ID" value="MBZ6075017.1"/>
    <property type="molecule type" value="Genomic_DNA"/>
</dbReference>
<dbReference type="PROSITE" id="PS50112">
    <property type="entry name" value="PAS"/>
    <property type="match status" value="1"/>
</dbReference>
<dbReference type="SMART" id="SM00388">
    <property type="entry name" value="HisKA"/>
    <property type="match status" value="1"/>
</dbReference>
<dbReference type="InterPro" id="IPR003594">
    <property type="entry name" value="HATPase_dom"/>
</dbReference>
<keyword evidence="4" id="KW-0597">Phosphoprotein</keyword>
<dbReference type="Pfam" id="PF02518">
    <property type="entry name" value="HATPase_c"/>
    <property type="match status" value="1"/>
</dbReference>
<evidence type="ECO:0000256" key="2">
    <source>
        <dbReference type="ARBA" id="ARBA00004141"/>
    </source>
</evidence>
<dbReference type="Gene3D" id="3.30.450.20">
    <property type="entry name" value="PAS domain"/>
    <property type="match status" value="1"/>
</dbReference>
<evidence type="ECO:0000256" key="4">
    <source>
        <dbReference type="ARBA" id="ARBA00022553"/>
    </source>
</evidence>
<dbReference type="InterPro" id="IPR003661">
    <property type="entry name" value="HisK_dim/P_dom"/>
</dbReference>
<comment type="subcellular location">
    <subcellularLocation>
        <location evidence="2">Membrane</location>
        <topology evidence="2">Multi-pass membrane protein</topology>
    </subcellularLocation>
</comment>
<evidence type="ECO:0000256" key="5">
    <source>
        <dbReference type="ARBA" id="ARBA00022679"/>
    </source>
</evidence>
<dbReference type="PANTHER" id="PTHR42878:SF7">
    <property type="entry name" value="SENSOR HISTIDINE KINASE GLRK"/>
    <property type="match status" value="1"/>
</dbReference>
<dbReference type="PROSITE" id="PS51257">
    <property type="entry name" value="PROKAR_LIPOPROTEIN"/>
    <property type="match status" value="1"/>
</dbReference>
<evidence type="ECO:0000256" key="7">
    <source>
        <dbReference type="ARBA" id="ARBA00022741"/>
    </source>
</evidence>
<dbReference type="InterPro" id="IPR035965">
    <property type="entry name" value="PAS-like_dom_sf"/>
</dbReference>
<evidence type="ECO:0000259" key="14">
    <source>
        <dbReference type="PROSITE" id="PS50109"/>
    </source>
</evidence>
<evidence type="ECO:0000313" key="17">
    <source>
        <dbReference type="Proteomes" id="UP000704176"/>
    </source>
</evidence>
<comment type="catalytic activity">
    <reaction evidence="1">
        <text>ATP + protein L-histidine = ADP + protein N-phospho-L-histidine.</text>
        <dbReference type="EC" id="2.7.13.3"/>
    </reaction>
</comment>
<dbReference type="SUPFAM" id="SSF55874">
    <property type="entry name" value="ATPase domain of HSP90 chaperone/DNA topoisomerase II/histidine kinase"/>
    <property type="match status" value="1"/>
</dbReference>
<accession>A0ABS7VHP4</accession>
<evidence type="ECO:0000256" key="13">
    <source>
        <dbReference type="SAM" id="Phobius"/>
    </source>
</evidence>
<evidence type="ECO:0000259" key="15">
    <source>
        <dbReference type="PROSITE" id="PS50112"/>
    </source>
</evidence>
<dbReference type="InterPro" id="IPR050351">
    <property type="entry name" value="BphY/WalK/GraS-like"/>
</dbReference>
<evidence type="ECO:0000256" key="8">
    <source>
        <dbReference type="ARBA" id="ARBA00022777"/>
    </source>
</evidence>
<evidence type="ECO:0000256" key="1">
    <source>
        <dbReference type="ARBA" id="ARBA00000085"/>
    </source>
</evidence>
<evidence type="ECO:0000256" key="12">
    <source>
        <dbReference type="ARBA" id="ARBA00023136"/>
    </source>
</evidence>
<protein>
    <recommendedName>
        <fullName evidence="3">histidine kinase</fullName>
        <ecNumber evidence="3">2.7.13.3</ecNumber>
    </recommendedName>
</protein>